<comment type="similarity">
    <text evidence="1">Belongs to the Gfo/Idh/MocA family.</text>
</comment>
<dbReference type="GO" id="GO:0000166">
    <property type="term" value="F:nucleotide binding"/>
    <property type="evidence" value="ECO:0007669"/>
    <property type="project" value="InterPro"/>
</dbReference>
<dbReference type="InterPro" id="IPR036291">
    <property type="entry name" value="NAD(P)-bd_dom_sf"/>
</dbReference>
<gene>
    <name evidence="5" type="ORF">DWY46_13625</name>
</gene>
<dbReference type="GO" id="GO:0016491">
    <property type="term" value="F:oxidoreductase activity"/>
    <property type="evidence" value="ECO:0007669"/>
    <property type="project" value="UniProtKB-KW"/>
</dbReference>
<feature type="domain" description="Gfo/Idh/MocA-like oxidoreductase N-terminal" evidence="3">
    <location>
        <begin position="151"/>
        <end position="244"/>
    </location>
</feature>
<evidence type="ECO:0000259" key="4">
    <source>
        <dbReference type="Pfam" id="PF01467"/>
    </source>
</evidence>
<sequence>MIKVITYGSYDLLHYGHIRLLERAKALGDYLIVGVTSDDYDKTRGKINLQQSLMERVEAVKATGIADKIIIEEYEGQKIDDIKKYNVDIFTVGSDWTGYFDYLKSYCKVVYLQRTEGVSSSKIREEKRTVRLGLLGDSGFLNKVWKESKMVNGLHVNALCSNELEVMDKEARKNISIISSNYDMVLENVDAIYIRSLPKCHYEDIKKALNKGKHVLCESPMTLSRIQSEELLKLAKEKNLILMEAVKTAYATAYTRLLLLIEAGKIGNVISIDSTCTSIRNKENLKEWNSIYEWGPTALLPILQLFGTREKEVRIATHFQDGVNDSFTKMDFVFDNAVGTIKIGDGFKAEGELIISGSKGYIYVPAPWWKTDYFEVRYENPANNRRYFYQLDGEGIRYELVAFVRAVESGKYRPNISEDVTLKISEIMEKFEKRDNIVLL</sequence>
<dbReference type="Pfam" id="PF01467">
    <property type="entry name" value="CTP_transf_like"/>
    <property type="match status" value="1"/>
</dbReference>
<proteinExistence type="inferred from homology"/>
<dbReference type="InterPro" id="IPR014729">
    <property type="entry name" value="Rossmann-like_a/b/a_fold"/>
</dbReference>
<dbReference type="Proteomes" id="UP000285839">
    <property type="component" value="Unassembled WGS sequence"/>
</dbReference>
<dbReference type="InterPro" id="IPR004821">
    <property type="entry name" value="Cyt_trans-like"/>
</dbReference>
<evidence type="ECO:0000313" key="5">
    <source>
        <dbReference type="EMBL" id="RGR46926.1"/>
    </source>
</evidence>
<dbReference type="PANTHER" id="PTHR22604:SF105">
    <property type="entry name" value="TRANS-1,2-DIHYDROBENZENE-1,2-DIOL DEHYDROGENASE"/>
    <property type="match status" value="1"/>
</dbReference>
<evidence type="ECO:0000256" key="1">
    <source>
        <dbReference type="ARBA" id="ARBA00010928"/>
    </source>
</evidence>
<dbReference type="SUPFAM" id="SSF55347">
    <property type="entry name" value="Glyceraldehyde-3-phosphate dehydrogenase-like, C-terminal domain"/>
    <property type="match status" value="1"/>
</dbReference>
<dbReference type="Gene3D" id="3.30.360.10">
    <property type="entry name" value="Dihydrodipicolinate Reductase, domain 2"/>
    <property type="match status" value="1"/>
</dbReference>
<dbReference type="InterPro" id="IPR050984">
    <property type="entry name" value="Gfo/Idh/MocA_domain"/>
</dbReference>
<keyword evidence="5" id="KW-0548">Nucleotidyltransferase</keyword>
<keyword evidence="2" id="KW-0560">Oxidoreductase</keyword>
<dbReference type="Gene3D" id="3.40.50.620">
    <property type="entry name" value="HUPs"/>
    <property type="match status" value="1"/>
</dbReference>
<dbReference type="InterPro" id="IPR000683">
    <property type="entry name" value="Gfo/Idh/MocA-like_OxRdtase_N"/>
</dbReference>
<evidence type="ECO:0000313" key="6">
    <source>
        <dbReference type="Proteomes" id="UP000285839"/>
    </source>
</evidence>
<dbReference type="EMBL" id="QRUH01000012">
    <property type="protein sequence ID" value="RGR46926.1"/>
    <property type="molecule type" value="Genomic_DNA"/>
</dbReference>
<dbReference type="Pfam" id="PF01408">
    <property type="entry name" value="GFO_IDH_MocA"/>
    <property type="match status" value="1"/>
</dbReference>
<protein>
    <submittedName>
        <fullName evidence="5">Glycerol-3-phosphate cytidylyltransferase</fullName>
    </submittedName>
</protein>
<feature type="domain" description="Cytidyltransferase-like" evidence="4">
    <location>
        <begin position="5"/>
        <end position="125"/>
    </location>
</feature>
<dbReference type="SUPFAM" id="SSF51735">
    <property type="entry name" value="NAD(P)-binding Rossmann-fold domains"/>
    <property type="match status" value="1"/>
</dbReference>
<comment type="caution">
    <text evidence="5">The sequence shown here is derived from an EMBL/GenBank/DDBJ whole genome shotgun (WGS) entry which is preliminary data.</text>
</comment>
<dbReference type="GO" id="GO:0016779">
    <property type="term" value="F:nucleotidyltransferase activity"/>
    <property type="evidence" value="ECO:0007669"/>
    <property type="project" value="UniProtKB-KW"/>
</dbReference>
<accession>A0A412EN76</accession>
<evidence type="ECO:0000256" key="2">
    <source>
        <dbReference type="ARBA" id="ARBA00023002"/>
    </source>
</evidence>
<organism evidence="5 6">
    <name type="scientific">Blautia obeum</name>
    <dbReference type="NCBI Taxonomy" id="40520"/>
    <lineage>
        <taxon>Bacteria</taxon>
        <taxon>Bacillati</taxon>
        <taxon>Bacillota</taxon>
        <taxon>Clostridia</taxon>
        <taxon>Lachnospirales</taxon>
        <taxon>Lachnospiraceae</taxon>
        <taxon>Blautia</taxon>
    </lineage>
</organism>
<evidence type="ECO:0000259" key="3">
    <source>
        <dbReference type="Pfam" id="PF01408"/>
    </source>
</evidence>
<dbReference type="Gene3D" id="3.40.50.720">
    <property type="entry name" value="NAD(P)-binding Rossmann-like Domain"/>
    <property type="match status" value="1"/>
</dbReference>
<dbReference type="NCBIfam" id="TIGR00125">
    <property type="entry name" value="cyt_tran_rel"/>
    <property type="match status" value="1"/>
</dbReference>
<dbReference type="AlphaFoldDB" id="A0A412EN76"/>
<dbReference type="PANTHER" id="PTHR22604">
    <property type="entry name" value="OXIDOREDUCTASES"/>
    <property type="match status" value="1"/>
</dbReference>
<keyword evidence="5" id="KW-0808">Transferase</keyword>
<dbReference type="SUPFAM" id="SSF52374">
    <property type="entry name" value="Nucleotidylyl transferase"/>
    <property type="match status" value="1"/>
</dbReference>
<reference evidence="5 6" key="1">
    <citation type="submission" date="2018-08" db="EMBL/GenBank/DDBJ databases">
        <title>A genome reference for cultivated species of the human gut microbiota.</title>
        <authorList>
            <person name="Zou Y."/>
            <person name="Xue W."/>
            <person name="Luo G."/>
        </authorList>
    </citation>
    <scope>NUCLEOTIDE SEQUENCE [LARGE SCALE GENOMIC DNA]</scope>
    <source>
        <strain evidence="5 6">AF25-21</strain>
    </source>
</reference>
<name>A0A412EN76_9FIRM</name>
<dbReference type="RefSeq" id="WP_117639307.1">
    <property type="nucleotide sequence ID" value="NZ_CAXSOH010000014.1"/>
</dbReference>